<feature type="region of interest" description="Disordered" evidence="1">
    <location>
        <begin position="454"/>
        <end position="475"/>
    </location>
</feature>
<gene>
    <name evidence="2" type="ORF">NLI96_g5948</name>
</gene>
<proteinExistence type="predicted"/>
<organism evidence="2 3">
    <name type="scientific">Meripilus lineatus</name>
    <dbReference type="NCBI Taxonomy" id="2056292"/>
    <lineage>
        <taxon>Eukaryota</taxon>
        <taxon>Fungi</taxon>
        <taxon>Dikarya</taxon>
        <taxon>Basidiomycota</taxon>
        <taxon>Agaricomycotina</taxon>
        <taxon>Agaricomycetes</taxon>
        <taxon>Polyporales</taxon>
        <taxon>Meripilaceae</taxon>
        <taxon>Meripilus</taxon>
    </lineage>
</organism>
<evidence type="ECO:0000313" key="2">
    <source>
        <dbReference type="EMBL" id="KAJ3483969.1"/>
    </source>
</evidence>
<feature type="compositionally biased region" description="Low complexity" evidence="1">
    <location>
        <begin position="195"/>
        <end position="207"/>
    </location>
</feature>
<accession>A0AAD5YIK3</accession>
<dbReference type="Proteomes" id="UP001212997">
    <property type="component" value="Unassembled WGS sequence"/>
</dbReference>
<sequence length="607" mass="69008">MHIPMSSTNKRTLATIECPSSKHVPLLTAGKITPEILVDWLAECKNYFEEKAIKENQKVSKVLSGLKDPLVKAWINPNRARIKALNKFRFGLSDRHQAEDEEFRDFANHFESMNVVLLGMRLYLQGRTLIDRITTNVCEDLRNAILAKTALNDIEDFVTWRETVAVMDEKRLAERKKFLKLIAATRPSNNLNRQNSASKAATSSTNTRLPKLTEDEKNLLAKHDGCYKCRCFYAGHRALQCPNNFPDAKLYRPLSENDALVAGKKAKQVAPRAIAAITESSEIAPNAVVAVHAYTPGSPPAMTLGILGFGLDSKDELCILPSLFVPHLIWDAILHNSDGPTWPCPIKMLIDGGAPTVLIREDIVSAFELRRRKLHESEPLGNAWGTENKEAMEWIKLRVLTPCNTWSSITVRALVVPSLCVPVLLGHSFLKPNRLSEDHENDCLIYNPTGTDLLHLPKPAPPPPKLTPKERRQLKAQHERKLEQDRIAKWIRVFDKAWTMGREKRLELGKVMKADEDEIHKPYCPVAAIRTRVKHLAFVSTLKSEDDKMKAKFADRFPEDIPHLDDLPSNIYHRIRLTDANLTISRRQYDCPKKYHEAWKILLNHFR</sequence>
<dbReference type="InterPro" id="IPR021109">
    <property type="entry name" value="Peptidase_aspartic_dom_sf"/>
</dbReference>
<dbReference type="EMBL" id="JANAWD010000206">
    <property type="protein sequence ID" value="KAJ3483969.1"/>
    <property type="molecule type" value="Genomic_DNA"/>
</dbReference>
<dbReference type="AlphaFoldDB" id="A0AAD5YIK3"/>
<evidence type="ECO:0000313" key="3">
    <source>
        <dbReference type="Proteomes" id="UP001212997"/>
    </source>
</evidence>
<protein>
    <submittedName>
        <fullName evidence="2">Uncharacterized protein</fullName>
    </submittedName>
</protein>
<name>A0AAD5YIK3_9APHY</name>
<evidence type="ECO:0000256" key="1">
    <source>
        <dbReference type="SAM" id="MobiDB-lite"/>
    </source>
</evidence>
<comment type="caution">
    <text evidence="2">The sequence shown here is derived from an EMBL/GenBank/DDBJ whole genome shotgun (WGS) entry which is preliminary data.</text>
</comment>
<dbReference type="CDD" id="cd00303">
    <property type="entry name" value="retropepsin_like"/>
    <property type="match status" value="1"/>
</dbReference>
<feature type="region of interest" description="Disordered" evidence="1">
    <location>
        <begin position="189"/>
        <end position="209"/>
    </location>
</feature>
<keyword evidence="3" id="KW-1185">Reference proteome</keyword>
<reference evidence="2" key="1">
    <citation type="submission" date="2022-07" db="EMBL/GenBank/DDBJ databases">
        <title>Genome Sequence of Physisporinus lineatus.</title>
        <authorList>
            <person name="Buettner E."/>
        </authorList>
    </citation>
    <scope>NUCLEOTIDE SEQUENCE</scope>
    <source>
        <strain evidence="2">VT162</strain>
    </source>
</reference>
<dbReference type="Gene3D" id="2.40.70.10">
    <property type="entry name" value="Acid Proteases"/>
    <property type="match status" value="1"/>
</dbReference>